<evidence type="ECO:0000256" key="4">
    <source>
        <dbReference type="ARBA" id="ARBA00022692"/>
    </source>
</evidence>
<dbReference type="Proteomes" id="UP000320333">
    <property type="component" value="Unassembled WGS sequence"/>
</dbReference>
<organism evidence="11 12">
    <name type="scientific">Chytriomyces confervae</name>
    <dbReference type="NCBI Taxonomy" id="246404"/>
    <lineage>
        <taxon>Eukaryota</taxon>
        <taxon>Fungi</taxon>
        <taxon>Fungi incertae sedis</taxon>
        <taxon>Chytridiomycota</taxon>
        <taxon>Chytridiomycota incertae sedis</taxon>
        <taxon>Chytridiomycetes</taxon>
        <taxon>Chytridiales</taxon>
        <taxon>Chytriomycetaceae</taxon>
        <taxon>Chytriomyces</taxon>
    </lineage>
</organism>
<dbReference type="GO" id="GO:0005742">
    <property type="term" value="C:mitochondrial outer membrane translocase complex"/>
    <property type="evidence" value="ECO:0007669"/>
    <property type="project" value="InterPro"/>
</dbReference>
<evidence type="ECO:0000256" key="6">
    <source>
        <dbReference type="ARBA" id="ARBA00022927"/>
    </source>
</evidence>
<dbReference type="GO" id="GO:0030150">
    <property type="term" value="P:protein import into mitochondrial matrix"/>
    <property type="evidence" value="ECO:0007669"/>
    <property type="project" value="InterPro"/>
</dbReference>
<evidence type="ECO:0000313" key="11">
    <source>
        <dbReference type="EMBL" id="TPX76843.1"/>
    </source>
</evidence>
<comment type="similarity">
    <text evidence="2">Belongs to the Tom7 family.</text>
</comment>
<keyword evidence="7 10" id="KW-1133">Transmembrane helix</keyword>
<evidence type="ECO:0000256" key="10">
    <source>
        <dbReference type="SAM" id="Phobius"/>
    </source>
</evidence>
<dbReference type="OrthoDB" id="284357at2759"/>
<dbReference type="AlphaFoldDB" id="A0A507FKP7"/>
<evidence type="ECO:0000256" key="9">
    <source>
        <dbReference type="ARBA" id="ARBA00023136"/>
    </source>
</evidence>
<evidence type="ECO:0000256" key="2">
    <source>
        <dbReference type="ARBA" id="ARBA00010917"/>
    </source>
</evidence>
<proteinExistence type="inferred from homology"/>
<protein>
    <recommendedName>
        <fullName evidence="13">Mitochondrial import receptor subunit TOM7</fullName>
    </recommendedName>
</protein>
<dbReference type="InterPro" id="IPR012621">
    <property type="entry name" value="Tom7"/>
</dbReference>
<comment type="subcellular location">
    <subcellularLocation>
        <location evidence="1">Mitochondrion outer membrane</location>
        <topology evidence="1">Single-pass membrane protein</topology>
    </subcellularLocation>
</comment>
<evidence type="ECO:0000256" key="7">
    <source>
        <dbReference type="ARBA" id="ARBA00022989"/>
    </source>
</evidence>
<keyword evidence="12" id="KW-1185">Reference proteome</keyword>
<name>A0A507FKP7_9FUNG</name>
<dbReference type="Pfam" id="PF08038">
    <property type="entry name" value="Tom7"/>
    <property type="match status" value="1"/>
</dbReference>
<evidence type="ECO:0000256" key="8">
    <source>
        <dbReference type="ARBA" id="ARBA00023128"/>
    </source>
</evidence>
<accession>A0A507FKP7</accession>
<evidence type="ECO:0000256" key="1">
    <source>
        <dbReference type="ARBA" id="ARBA00004572"/>
    </source>
</evidence>
<keyword evidence="3" id="KW-0813">Transport</keyword>
<feature type="transmembrane region" description="Helical" evidence="10">
    <location>
        <begin position="21"/>
        <end position="39"/>
    </location>
</feature>
<dbReference type="EMBL" id="QEAP01000035">
    <property type="protein sequence ID" value="TPX76843.1"/>
    <property type="molecule type" value="Genomic_DNA"/>
</dbReference>
<keyword evidence="8" id="KW-0496">Mitochondrion</keyword>
<keyword evidence="5" id="KW-1000">Mitochondrion outer membrane</keyword>
<gene>
    <name evidence="11" type="ORF">CcCBS67573_g01913</name>
</gene>
<evidence type="ECO:0000256" key="5">
    <source>
        <dbReference type="ARBA" id="ARBA00022787"/>
    </source>
</evidence>
<reference evidence="11 12" key="1">
    <citation type="journal article" date="2019" name="Sci. Rep.">
        <title>Comparative genomics of chytrid fungi reveal insights into the obligate biotrophic and pathogenic lifestyle of Synchytrium endobioticum.</title>
        <authorList>
            <person name="van de Vossenberg B.T.L.H."/>
            <person name="Warris S."/>
            <person name="Nguyen H.D.T."/>
            <person name="van Gent-Pelzer M.P.E."/>
            <person name="Joly D.L."/>
            <person name="van de Geest H.C."/>
            <person name="Bonants P.J.M."/>
            <person name="Smith D.S."/>
            <person name="Levesque C.A."/>
            <person name="van der Lee T.A.J."/>
        </authorList>
    </citation>
    <scope>NUCLEOTIDE SEQUENCE [LARGE SCALE GENOMIC DNA]</scope>
    <source>
        <strain evidence="11 12">CBS 675.73</strain>
    </source>
</reference>
<dbReference type="STRING" id="246404.A0A507FKP7"/>
<sequence>MALSEENRERIIKFFGLAKRAFHIAFIPAILYIGFSTSVPRPSLLRLISPLAA</sequence>
<keyword evidence="9 10" id="KW-0472">Membrane</keyword>
<comment type="caution">
    <text evidence="11">The sequence shown here is derived from an EMBL/GenBank/DDBJ whole genome shotgun (WGS) entry which is preliminary data.</text>
</comment>
<evidence type="ECO:0008006" key="13">
    <source>
        <dbReference type="Google" id="ProtNLM"/>
    </source>
</evidence>
<keyword evidence="4 10" id="KW-0812">Transmembrane</keyword>
<keyword evidence="6" id="KW-0653">Protein transport</keyword>
<evidence type="ECO:0000313" key="12">
    <source>
        <dbReference type="Proteomes" id="UP000320333"/>
    </source>
</evidence>
<evidence type="ECO:0000256" key="3">
    <source>
        <dbReference type="ARBA" id="ARBA00022448"/>
    </source>
</evidence>